<accession>A0A4Q9M5Z5</accession>
<dbReference type="OrthoDB" id="2728078at2759"/>
<dbReference type="EMBL" id="ML143658">
    <property type="protein sequence ID" value="TBU21222.1"/>
    <property type="molecule type" value="Genomic_DNA"/>
</dbReference>
<dbReference type="Proteomes" id="UP000292957">
    <property type="component" value="Unassembled WGS sequence"/>
</dbReference>
<name>A0A4Q9M5Z5_9APHY</name>
<evidence type="ECO:0000313" key="1">
    <source>
        <dbReference type="EMBL" id="TBU21222.1"/>
    </source>
</evidence>
<dbReference type="AlphaFoldDB" id="A0A4Q9M5Z5"/>
<proteinExistence type="predicted"/>
<organism evidence="1">
    <name type="scientific">Dichomitus squalens</name>
    <dbReference type="NCBI Taxonomy" id="114155"/>
    <lineage>
        <taxon>Eukaryota</taxon>
        <taxon>Fungi</taxon>
        <taxon>Dikarya</taxon>
        <taxon>Basidiomycota</taxon>
        <taxon>Agaricomycotina</taxon>
        <taxon>Agaricomycetes</taxon>
        <taxon>Polyporales</taxon>
        <taxon>Polyporaceae</taxon>
        <taxon>Dichomitus</taxon>
    </lineage>
</organism>
<gene>
    <name evidence="1" type="ORF">BD311DRAFT_679005</name>
</gene>
<sequence>MWLKTYLDFTVDRPQWAYIADDILATNVPKNCHPEEKSMRVNTFLQSWSPRQKAARDIPMELKAIIAVAKKHNLVVNALAPSRGIMKSMPMWGHTKADKRGLRKASKNDSLTVRCLKTKHRLVSVGDFVDFAGLEDKPEHVSMSDECECIICNEIETNFGCLHPISCMRRAGTVLDTLPPRWDPRGVLPEDYENNAPEDEPMDEDAIEIDRRITTHGSLSNVFRIFADDDEFCGERLNSNIEESDWPVTITTSAIGQKDSNSPQVIGAGVYVSEGNSLNSSIRLPMERKPTVQSGELSATLIATATAN</sequence>
<reference evidence="1" key="1">
    <citation type="submission" date="2019-01" db="EMBL/GenBank/DDBJ databases">
        <title>Draft genome sequences of three monokaryotic isolates of the white-rot basidiomycete fungus Dichomitus squalens.</title>
        <authorList>
            <consortium name="DOE Joint Genome Institute"/>
            <person name="Lopez S.C."/>
            <person name="Andreopoulos B."/>
            <person name="Pangilinan J."/>
            <person name="Lipzen A."/>
            <person name="Riley R."/>
            <person name="Ahrendt S."/>
            <person name="Ng V."/>
            <person name="Barry K."/>
            <person name="Daum C."/>
            <person name="Grigoriev I.V."/>
            <person name="Hilden K.S."/>
            <person name="Makela M.R."/>
            <person name="de Vries R.P."/>
        </authorList>
    </citation>
    <scope>NUCLEOTIDE SEQUENCE [LARGE SCALE GENOMIC DNA]</scope>
    <source>
        <strain evidence="1">OM18370.1</strain>
    </source>
</reference>
<protein>
    <submittedName>
        <fullName evidence="1">Uncharacterized protein</fullName>
    </submittedName>
</protein>
<feature type="non-terminal residue" evidence="1">
    <location>
        <position position="308"/>
    </location>
</feature>